<dbReference type="PANTHER" id="PTHR46112:SF10">
    <property type="entry name" value="DIPEPTIDASE YKVY-RELATED"/>
    <property type="match status" value="1"/>
</dbReference>
<keyword evidence="3" id="KW-0464">Manganese</keyword>
<sequence>MAIDYQKRLTAIQRDLKEQNIDVAIITAPANVFYYTGFNSDPHERFMALVLDNRNQRLSLFVPALDEQIATDESFVKNIIPISDEEDPFTKLKNELGATFQHFGLEMKTVSMFRHNQLKNVFPDASYSDIQPLINKQRLKKSREEIVYLQEAVTIIENVLNEGIKKVKVGMTEAELAAELEYLMKKFGAVGPSFSTIVLAGEKAALPHGRPGKRAFKKGDYLLIDFGVITKSGYCSDITRTFIIGEATEEQRNIYDIVLQSNRAGINAVKAGIPLKTFDIEARKVIIENGYGDYFNNRVGHGLGIEVHEEPSIHEHNDQIAEKGLLFTIEPGIYIPDYGGVRIEDEVYINEDGAAEVLTTFPRDMQILK</sequence>
<comment type="cofactor">
    <cofactor evidence="1">
        <name>Mn(2+)</name>
        <dbReference type="ChEBI" id="CHEBI:29035"/>
    </cofactor>
</comment>
<reference evidence="7" key="1">
    <citation type="journal article" date="2019" name="Int. J. Syst. Evol. Microbiol.">
        <title>The Global Catalogue of Microorganisms (GCM) 10K type strain sequencing project: providing services to taxonomists for standard genome sequencing and annotation.</title>
        <authorList>
            <consortium name="The Broad Institute Genomics Platform"/>
            <consortium name="The Broad Institute Genome Sequencing Center for Infectious Disease"/>
            <person name="Wu L."/>
            <person name="Ma J."/>
        </authorList>
    </citation>
    <scope>NUCLEOTIDE SEQUENCE [LARGE SCALE GENOMIC DNA]</scope>
    <source>
        <strain evidence="7">TISTR 1535</strain>
    </source>
</reference>
<name>A0ABW5V614_9BACI</name>
<dbReference type="Gene3D" id="3.90.230.10">
    <property type="entry name" value="Creatinase/methionine aminopeptidase superfamily"/>
    <property type="match status" value="1"/>
</dbReference>
<dbReference type="SUPFAM" id="SSF53092">
    <property type="entry name" value="Creatinase/prolidase N-terminal domain"/>
    <property type="match status" value="1"/>
</dbReference>
<evidence type="ECO:0000259" key="4">
    <source>
        <dbReference type="Pfam" id="PF00557"/>
    </source>
</evidence>
<organism evidence="6 7">
    <name type="scientific">Lentibacillus juripiscarius</name>
    <dbReference type="NCBI Taxonomy" id="257446"/>
    <lineage>
        <taxon>Bacteria</taxon>
        <taxon>Bacillati</taxon>
        <taxon>Bacillota</taxon>
        <taxon>Bacilli</taxon>
        <taxon>Bacillales</taxon>
        <taxon>Bacillaceae</taxon>
        <taxon>Lentibacillus</taxon>
    </lineage>
</organism>
<dbReference type="Pfam" id="PF01321">
    <property type="entry name" value="Creatinase_N"/>
    <property type="match status" value="1"/>
</dbReference>
<dbReference type="InterPro" id="IPR050659">
    <property type="entry name" value="Peptidase_M24B"/>
</dbReference>
<comment type="similarity">
    <text evidence="2">Belongs to the peptidase M24B family.</text>
</comment>
<gene>
    <name evidence="6" type="ORF">ACFSUO_09220</name>
</gene>
<accession>A0ABW5V614</accession>
<dbReference type="InterPro" id="IPR029149">
    <property type="entry name" value="Creatin/AminoP/Spt16_N"/>
</dbReference>
<evidence type="ECO:0000256" key="1">
    <source>
        <dbReference type="ARBA" id="ARBA00001936"/>
    </source>
</evidence>
<dbReference type="SUPFAM" id="SSF55920">
    <property type="entry name" value="Creatinase/aminopeptidase"/>
    <property type="match status" value="1"/>
</dbReference>
<keyword evidence="7" id="KW-1185">Reference proteome</keyword>
<dbReference type="EMBL" id="JBHUNA010000020">
    <property type="protein sequence ID" value="MFD2761148.1"/>
    <property type="molecule type" value="Genomic_DNA"/>
</dbReference>
<proteinExistence type="inferred from homology"/>
<dbReference type="RefSeq" id="WP_382393357.1">
    <property type="nucleotide sequence ID" value="NZ_JBHUNA010000020.1"/>
</dbReference>
<dbReference type="InterPro" id="IPR000994">
    <property type="entry name" value="Pept_M24"/>
</dbReference>
<dbReference type="Gene3D" id="3.40.350.10">
    <property type="entry name" value="Creatinase/prolidase N-terminal domain"/>
    <property type="match status" value="1"/>
</dbReference>
<evidence type="ECO:0000313" key="6">
    <source>
        <dbReference type="EMBL" id="MFD2761148.1"/>
    </source>
</evidence>
<comment type="caution">
    <text evidence="6">The sequence shown here is derived from an EMBL/GenBank/DDBJ whole genome shotgun (WGS) entry which is preliminary data.</text>
</comment>
<dbReference type="Proteomes" id="UP001597502">
    <property type="component" value="Unassembled WGS sequence"/>
</dbReference>
<feature type="domain" description="Peptidase M24" evidence="4">
    <location>
        <begin position="149"/>
        <end position="351"/>
    </location>
</feature>
<evidence type="ECO:0000256" key="3">
    <source>
        <dbReference type="ARBA" id="ARBA00023211"/>
    </source>
</evidence>
<evidence type="ECO:0000259" key="5">
    <source>
        <dbReference type="Pfam" id="PF01321"/>
    </source>
</evidence>
<dbReference type="Pfam" id="PF00557">
    <property type="entry name" value="Peptidase_M24"/>
    <property type="match status" value="1"/>
</dbReference>
<dbReference type="PANTHER" id="PTHR46112">
    <property type="entry name" value="AMINOPEPTIDASE"/>
    <property type="match status" value="1"/>
</dbReference>
<protein>
    <submittedName>
        <fullName evidence="6">M24 family metallopeptidase</fullName>
    </submittedName>
</protein>
<evidence type="ECO:0000313" key="7">
    <source>
        <dbReference type="Proteomes" id="UP001597502"/>
    </source>
</evidence>
<dbReference type="InterPro" id="IPR000587">
    <property type="entry name" value="Creatinase_N"/>
</dbReference>
<dbReference type="InterPro" id="IPR036005">
    <property type="entry name" value="Creatinase/aminopeptidase-like"/>
</dbReference>
<feature type="domain" description="Creatinase N-terminal" evidence="5">
    <location>
        <begin position="8"/>
        <end position="139"/>
    </location>
</feature>
<evidence type="ECO:0000256" key="2">
    <source>
        <dbReference type="ARBA" id="ARBA00008766"/>
    </source>
</evidence>
<dbReference type="CDD" id="cd01092">
    <property type="entry name" value="APP-like"/>
    <property type="match status" value="1"/>
</dbReference>